<dbReference type="Gene3D" id="3.10.50.40">
    <property type="match status" value="2"/>
</dbReference>
<reference evidence="10 11" key="1">
    <citation type="submission" date="2017-11" db="EMBL/GenBank/DDBJ databases">
        <title>Genomic Encyclopedia of Archaeal and Bacterial Type Strains, Phase II (KMG-II): From Individual Species to Whole Genera.</title>
        <authorList>
            <person name="Goeker M."/>
        </authorList>
    </citation>
    <scope>NUCLEOTIDE SEQUENCE [LARGE SCALE GENOMIC DNA]</scope>
    <source>
        <strain evidence="10 11">DSM 28175</strain>
    </source>
</reference>
<feature type="compositionally biased region" description="Low complexity" evidence="7">
    <location>
        <begin position="317"/>
        <end position="335"/>
    </location>
</feature>
<evidence type="ECO:0000256" key="5">
    <source>
        <dbReference type="ARBA" id="ARBA00023235"/>
    </source>
</evidence>
<feature type="signal peptide" evidence="8">
    <location>
        <begin position="1"/>
        <end position="19"/>
    </location>
</feature>
<dbReference type="OrthoDB" id="9814548at2"/>
<dbReference type="InterPro" id="IPR001179">
    <property type="entry name" value="PPIase_FKBP_dom"/>
</dbReference>
<feature type="region of interest" description="Disordered" evidence="7">
    <location>
        <begin position="313"/>
        <end position="341"/>
    </location>
</feature>
<dbReference type="RefSeq" id="WP_100339484.1">
    <property type="nucleotide sequence ID" value="NZ_PGFJ01000001.1"/>
</dbReference>
<evidence type="ECO:0000256" key="7">
    <source>
        <dbReference type="SAM" id="MobiDB-lite"/>
    </source>
</evidence>
<dbReference type="Pfam" id="PF00254">
    <property type="entry name" value="FKBP_C"/>
    <property type="match status" value="1"/>
</dbReference>
<dbReference type="SUPFAM" id="SSF54534">
    <property type="entry name" value="FKBP-like"/>
    <property type="match status" value="2"/>
</dbReference>
<dbReference type="EC" id="5.2.1.8" evidence="3 6"/>
<evidence type="ECO:0000256" key="6">
    <source>
        <dbReference type="PROSITE-ProRule" id="PRU00277"/>
    </source>
</evidence>
<dbReference type="PANTHER" id="PTHR43811:SF57">
    <property type="entry name" value="FKBP-TYPE PEPTIDYL-PROLYL CIS-TRANS ISOMERASE FKPA-RELATED"/>
    <property type="match status" value="1"/>
</dbReference>
<dbReference type="PROSITE" id="PS50059">
    <property type="entry name" value="FKBP_PPIASE"/>
    <property type="match status" value="1"/>
</dbReference>
<evidence type="ECO:0000313" key="11">
    <source>
        <dbReference type="Proteomes" id="UP000242687"/>
    </source>
</evidence>
<comment type="catalytic activity">
    <reaction evidence="1 6">
        <text>[protein]-peptidylproline (omega=180) = [protein]-peptidylproline (omega=0)</text>
        <dbReference type="Rhea" id="RHEA:16237"/>
        <dbReference type="Rhea" id="RHEA-COMP:10747"/>
        <dbReference type="Rhea" id="RHEA-COMP:10748"/>
        <dbReference type="ChEBI" id="CHEBI:83833"/>
        <dbReference type="ChEBI" id="CHEBI:83834"/>
        <dbReference type="EC" id="5.2.1.8"/>
    </reaction>
</comment>
<dbReference type="GO" id="GO:0003755">
    <property type="term" value="F:peptidyl-prolyl cis-trans isomerase activity"/>
    <property type="evidence" value="ECO:0007669"/>
    <property type="project" value="UniProtKB-KW"/>
</dbReference>
<keyword evidence="4 6" id="KW-0697">Rotamase</keyword>
<dbReference type="Proteomes" id="UP000242687">
    <property type="component" value="Unassembled WGS sequence"/>
</dbReference>
<evidence type="ECO:0000256" key="1">
    <source>
        <dbReference type="ARBA" id="ARBA00000971"/>
    </source>
</evidence>
<evidence type="ECO:0000256" key="8">
    <source>
        <dbReference type="SAM" id="SignalP"/>
    </source>
</evidence>
<comment type="caution">
    <text evidence="10">The sequence shown here is derived from an EMBL/GenBank/DDBJ whole genome shotgun (WGS) entry which is preliminary data.</text>
</comment>
<evidence type="ECO:0000256" key="3">
    <source>
        <dbReference type="ARBA" id="ARBA00013194"/>
    </source>
</evidence>
<dbReference type="PANTHER" id="PTHR43811">
    <property type="entry name" value="FKBP-TYPE PEPTIDYL-PROLYL CIS-TRANS ISOMERASE FKPA"/>
    <property type="match status" value="1"/>
</dbReference>
<evidence type="ECO:0000256" key="4">
    <source>
        <dbReference type="ARBA" id="ARBA00023110"/>
    </source>
</evidence>
<accession>A0A2H9VQV5</accession>
<keyword evidence="11" id="KW-1185">Reference proteome</keyword>
<proteinExistence type="inferred from homology"/>
<evidence type="ECO:0000259" key="9">
    <source>
        <dbReference type="PROSITE" id="PS50059"/>
    </source>
</evidence>
<keyword evidence="8" id="KW-0732">Signal</keyword>
<comment type="similarity">
    <text evidence="2">Belongs to the FKBP-type PPIase family.</text>
</comment>
<feature type="domain" description="PPIase FKBP-type" evidence="9">
    <location>
        <begin position="198"/>
        <end position="299"/>
    </location>
</feature>
<evidence type="ECO:0000313" key="10">
    <source>
        <dbReference type="EMBL" id="PJJ83200.1"/>
    </source>
</evidence>
<name>A0A2H9VQV5_9SPHI</name>
<evidence type="ECO:0000256" key="2">
    <source>
        <dbReference type="ARBA" id="ARBA00006577"/>
    </source>
</evidence>
<protein>
    <recommendedName>
        <fullName evidence="3 6">peptidylprolyl isomerase</fullName>
        <ecNumber evidence="3 6">5.2.1.8</ecNumber>
    </recommendedName>
</protein>
<dbReference type="EMBL" id="PGFJ01000001">
    <property type="protein sequence ID" value="PJJ83200.1"/>
    <property type="molecule type" value="Genomic_DNA"/>
</dbReference>
<dbReference type="AlphaFoldDB" id="A0A2H9VQV5"/>
<sequence>MKRFFLAALAFGCVLSAKAQDDFKRTTKGTIYKIVKANAGEKIKLDQVITFNMVQKTDKDSVLMSSYTVGRPFQARIQAEGDLMDVFTLLADKDSAVVKVPSDTIFKDNEDKRPPFFPKGSSLMMYIKIEKVQSLDEAMAERNKVLEAERAAMAKLGEEETGKMAGYIADNKLVLKTTPSGLKYAITQASTKRKPLPGDTVYVNYLGRTLDGKVFDTSLEAEAAKAGIKQEGRPYEPISFTLGAHEVIPGWDEGLQLLNEGSKATFIIPSKLAYAERGAGADIAPYSTLRFDVELVKVAPAKRAAVKKPVAKKTVAKKTTATSTIKKTTTPAAKKAPAKKQ</sequence>
<dbReference type="InterPro" id="IPR046357">
    <property type="entry name" value="PPIase_dom_sf"/>
</dbReference>
<feature type="chain" id="PRO_5014181989" description="peptidylprolyl isomerase" evidence="8">
    <location>
        <begin position="20"/>
        <end position="341"/>
    </location>
</feature>
<gene>
    <name evidence="10" type="ORF">CLV57_0178</name>
</gene>
<keyword evidence="5 6" id="KW-0413">Isomerase</keyword>
<organism evidence="10 11">
    <name type="scientific">Mucilaginibacter auburnensis</name>
    <dbReference type="NCBI Taxonomy" id="1457233"/>
    <lineage>
        <taxon>Bacteria</taxon>
        <taxon>Pseudomonadati</taxon>
        <taxon>Bacteroidota</taxon>
        <taxon>Sphingobacteriia</taxon>
        <taxon>Sphingobacteriales</taxon>
        <taxon>Sphingobacteriaceae</taxon>
        <taxon>Mucilaginibacter</taxon>
    </lineage>
</organism>